<feature type="transmembrane region" description="Helical" evidence="1">
    <location>
        <begin position="43"/>
        <end position="60"/>
    </location>
</feature>
<keyword evidence="1" id="KW-1133">Transmembrane helix</keyword>
<name>A0A4Y4CVS5_ZOORA</name>
<dbReference type="GO" id="GO:0017004">
    <property type="term" value="P:cytochrome complex assembly"/>
    <property type="evidence" value="ECO:0007669"/>
    <property type="project" value="InterPro"/>
</dbReference>
<dbReference type="PANTHER" id="PTHR38034:SF1">
    <property type="entry name" value="INNER MEMBRANE PROTEIN YPJD"/>
    <property type="match status" value="1"/>
</dbReference>
<protein>
    <submittedName>
        <fullName evidence="3">ABC transporter permease</fullName>
    </submittedName>
</protein>
<feature type="transmembrane region" description="Helical" evidence="1">
    <location>
        <begin position="6"/>
        <end position="22"/>
    </location>
</feature>
<dbReference type="InterPro" id="IPR052372">
    <property type="entry name" value="YpjD/HemX"/>
</dbReference>
<dbReference type="EMBL" id="BJNV01000029">
    <property type="protein sequence ID" value="GEC95859.1"/>
    <property type="molecule type" value="Genomic_DNA"/>
</dbReference>
<feature type="transmembrane region" description="Helical" evidence="1">
    <location>
        <begin position="247"/>
        <end position="267"/>
    </location>
</feature>
<dbReference type="RefSeq" id="WP_141351625.1">
    <property type="nucleotide sequence ID" value="NZ_BJNV01000029.1"/>
</dbReference>
<evidence type="ECO:0000259" key="2">
    <source>
        <dbReference type="Pfam" id="PF01578"/>
    </source>
</evidence>
<dbReference type="OrthoDB" id="9780793at2"/>
<dbReference type="InterPro" id="IPR002541">
    <property type="entry name" value="Cyt_c_assembly"/>
</dbReference>
<evidence type="ECO:0000256" key="1">
    <source>
        <dbReference type="SAM" id="Phobius"/>
    </source>
</evidence>
<dbReference type="GO" id="GO:0020037">
    <property type="term" value="F:heme binding"/>
    <property type="evidence" value="ECO:0007669"/>
    <property type="project" value="InterPro"/>
</dbReference>
<dbReference type="Proteomes" id="UP000318422">
    <property type="component" value="Unassembled WGS sequence"/>
</dbReference>
<keyword evidence="1" id="KW-0472">Membrane</keyword>
<sequence length="275" mass="30479">MPSILLHLLPATLYTALGVRFWHSRWHAPALSSRPGLRPWERALMLLALLAHGFALHSVFFSPEGIHFGFSLALSLMMWLAMLFYWIESLYARLEGLQTLAMPFAAVCSLLPAFFPDQHLLANAGSALFRAHFVVAMLAYSLFTLAALHAVLMAVAEKRLHGARLSRAFAALPPLLTMETLLFRLIGIAFVLLTLTVASGVLFSEALFGKAFRLDHKTVFAIISWLLFGSLLVGRHTRGWRGRKAQYWTLAGFVALMLAYVGSRFVADVLLGRAA</sequence>
<organism evidence="3 4">
    <name type="scientific">Zoogloea ramigera</name>
    <dbReference type="NCBI Taxonomy" id="350"/>
    <lineage>
        <taxon>Bacteria</taxon>
        <taxon>Pseudomonadati</taxon>
        <taxon>Pseudomonadota</taxon>
        <taxon>Betaproteobacteria</taxon>
        <taxon>Rhodocyclales</taxon>
        <taxon>Zoogloeaceae</taxon>
        <taxon>Zoogloea</taxon>
    </lineage>
</organism>
<evidence type="ECO:0000313" key="4">
    <source>
        <dbReference type="Proteomes" id="UP000318422"/>
    </source>
</evidence>
<feature type="transmembrane region" description="Helical" evidence="1">
    <location>
        <begin position="218"/>
        <end position="235"/>
    </location>
</feature>
<gene>
    <name evidence="3" type="ORF">ZRA01_19320</name>
</gene>
<accession>A0A4Y4CVS5</accession>
<dbReference type="PANTHER" id="PTHR38034">
    <property type="entry name" value="INNER MEMBRANE PROTEIN YPJD"/>
    <property type="match status" value="1"/>
</dbReference>
<keyword evidence="4" id="KW-1185">Reference proteome</keyword>
<feature type="transmembrane region" description="Helical" evidence="1">
    <location>
        <begin position="99"/>
        <end position="115"/>
    </location>
</feature>
<comment type="caution">
    <text evidence="3">The sequence shown here is derived from an EMBL/GenBank/DDBJ whole genome shotgun (WGS) entry which is preliminary data.</text>
</comment>
<proteinExistence type="predicted"/>
<feature type="transmembrane region" description="Helical" evidence="1">
    <location>
        <begin position="66"/>
        <end position="87"/>
    </location>
</feature>
<dbReference type="Pfam" id="PF01578">
    <property type="entry name" value="Cytochrom_C_asm"/>
    <property type="match status" value="1"/>
</dbReference>
<reference evidence="3 4" key="1">
    <citation type="submission" date="2019-06" db="EMBL/GenBank/DDBJ databases">
        <title>Whole genome shotgun sequence of Zoogloea ramigera NBRC 15342.</title>
        <authorList>
            <person name="Hosoyama A."/>
            <person name="Uohara A."/>
            <person name="Ohji S."/>
            <person name="Ichikawa N."/>
        </authorList>
    </citation>
    <scope>NUCLEOTIDE SEQUENCE [LARGE SCALE GENOMIC DNA]</scope>
    <source>
        <strain evidence="3 4">NBRC 15342</strain>
    </source>
</reference>
<keyword evidence="1" id="KW-0812">Transmembrane</keyword>
<feature type="transmembrane region" description="Helical" evidence="1">
    <location>
        <begin position="181"/>
        <end position="203"/>
    </location>
</feature>
<feature type="transmembrane region" description="Helical" evidence="1">
    <location>
        <begin position="135"/>
        <end position="156"/>
    </location>
</feature>
<evidence type="ECO:0000313" key="3">
    <source>
        <dbReference type="EMBL" id="GEC95859.1"/>
    </source>
</evidence>
<feature type="domain" description="Cytochrome c assembly protein" evidence="2">
    <location>
        <begin position="44"/>
        <end position="268"/>
    </location>
</feature>
<dbReference type="AlphaFoldDB" id="A0A4Y4CVS5"/>